<protein>
    <submittedName>
        <fullName evidence="3">Recombinase family protein</fullName>
    </submittedName>
</protein>
<dbReference type="Pfam" id="PF07508">
    <property type="entry name" value="Recombinase"/>
    <property type="match status" value="1"/>
</dbReference>
<dbReference type="InterPro" id="IPR050639">
    <property type="entry name" value="SSR_resolvase"/>
</dbReference>
<keyword evidence="4" id="KW-1185">Reference proteome</keyword>
<dbReference type="PROSITE" id="PS51736">
    <property type="entry name" value="RECOMBINASES_3"/>
    <property type="match status" value="1"/>
</dbReference>
<dbReference type="PROSITE" id="PS51737">
    <property type="entry name" value="RECOMBINASE_DNA_BIND"/>
    <property type="match status" value="1"/>
</dbReference>
<dbReference type="PANTHER" id="PTHR30461:SF23">
    <property type="entry name" value="DNA RECOMBINASE-RELATED"/>
    <property type="match status" value="1"/>
</dbReference>
<evidence type="ECO:0000313" key="4">
    <source>
        <dbReference type="Proteomes" id="UP000886818"/>
    </source>
</evidence>
<dbReference type="InterPro" id="IPR011109">
    <property type="entry name" value="DNA_bind_recombinase_dom"/>
</dbReference>
<feature type="domain" description="Resolvase/invertase-type recombinase catalytic" evidence="1">
    <location>
        <begin position="2"/>
        <end position="149"/>
    </location>
</feature>
<evidence type="ECO:0000259" key="2">
    <source>
        <dbReference type="PROSITE" id="PS51737"/>
    </source>
</evidence>
<dbReference type="PANTHER" id="PTHR30461">
    <property type="entry name" value="DNA-INVERTASE FROM LAMBDOID PROPHAGE"/>
    <property type="match status" value="1"/>
</dbReference>
<dbReference type="Proteomes" id="UP000886818">
    <property type="component" value="Chromosome"/>
</dbReference>
<reference evidence="3" key="1">
    <citation type="submission" date="2021-07" db="EMBL/GenBank/DDBJ databases">
        <title>Complete genome sequence of Crassaminicella sp. 143-21, isolated from a deep-sea hydrothermal vent.</title>
        <authorList>
            <person name="Li X."/>
        </authorList>
    </citation>
    <scope>NUCLEOTIDE SEQUENCE</scope>
    <source>
        <strain evidence="3">143-21</strain>
    </source>
</reference>
<dbReference type="InterPro" id="IPR006119">
    <property type="entry name" value="Resolv_N"/>
</dbReference>
<dbReference type="RefSeq" id="WP_218282686.1">
    <property type="nucleotide sequence ID" value="NZ_CP078093.1"/>
</dbReference>
<dbReference type="CDD" id="cd03768">
    <property type="entry name" value="SR_ResInv"/>
    <property type="match status" value="1"/>
</dbReference>
<proteinExistence type="predicted"/>
<dbReference type="SMART" id="SM00857">
    <property type="entry name" value="Resolvase"/>
    <property type="match status" value="1"/>
</dbReference>
<dbReference type="EMBL" id="CP078093">
    <property type="protein sequence ID" value="QXM05989.1"/>
    <property type="molecule type" value="Genomic_DNA"/>
</dbReference>
<evidence type="ECO:0000313" key="3">
    <source>
        <dbReference type="EMBL" id="QXM05989.1"/>
    </source>
</evidence>
<accession>A0ABX8RA98</accession>
<evidence type="ECO:0000259" key="1">
    <source>
        <dbReference type="PROSITE" id="PS51736"/>
    </source>
</evidence>
<organism evidence="3 4">
    <name type="scientific">Crassaminicella indica</name>
    <dbReference type="NCBI Taxonomy" id="2855394"/>
    <lineage>
        <taxon>Bacteria</taxon>
        <taxon>Bacillati</taxon>
        <taxon>Bacillota</taxon>
        <taxon>Clostridia</taxon>
        <taxon>Eubacteriales</taxon>
        <taxon>Clostridiaceae</taxon>
        <taxon>Crassaminicella</taxon>
    </lineage>
</organism>
<dbReference type="Pfam" id="PF13408">
    <property type="entry name" value="Zn_ribbon_recom"/>
    <property type="match status" value="1"/>
</dbReference>
<feature type="domain" description="Recombinase" evidence="2">
    <location>
        <begin position="157"/>
        <end position="319"/>
    </location>
</feature>
<sequence>MHIAIYSRKSKFTGKGESTQNQIELCKEYALKHFHPIEKFIIYEDEGFSGGNIDRPEYQRMLKDAQKGKFDILMCYRLDRISRNISDFSDTMKILNHKNIAFISIREQFDTSTPMGRAMMYIASVFAQLERETIAERIRDNMLQLARTGRWLGGTTPIGFISKSVEITDLNNKRRKIFQLFPVPTELEIVKIIFHKFLEFKSLSKLETYCIQNNMKTRNNIDFSRFALRGILSNPVYAIADEKLYNYFLVNNFDIYSDKKDFNNRNGIMAYNKTIQKKNTSNKIRDHSEWIISVGKHEGIIPSTQWIQVQKILLKNKSKSFRQIKNTQSLLSGILRCGNCGSFMRPRTGRKNKYGIQTFYYMCEYKEKSKKMKCSIKNINGNKLDKLVIEEIKKIATNNIVLYEKLSKDIIEFKSKDDNICSEISMLENHIKVNERSIERLIHTLSQEQSSPASKYIIKHIETLDQKTKELKNRLTLLKNNNKIQLIPSQIDIIKNQLTTFPKIIDTLDVSCKRNLIRSLVEKITWDGENVDIFLLGVDIKK</sequence>
<gene>
    <name evidence="3" type="ORF">KVH43_11605</name>
</gene>
<dbReference type="InterPro" id="IPR025827">
    <property type="entry name" value="Zn_ribbon_recom_dom"/>
</dbReference>
<dbReference type="Pfam" id="PF00239">
    <property type="entry name" value="Resolvase"/>
    <property type="match status" value="1"/>
</dbReference>
<name>A0ABX8RA98_9CLOT</name>